<evidence type="ECO:0000256" key="8">
    <source>
        <dbReference type="ARBA" id="ARBA00023209"/>
    </source>
</evidence>
<gene>
    <name evidence="11" type="ORF">S03H2_07601</name>
</gene>
<evidence type="ECO:0008006" key="12">
    <source>
        <dbReference type="Google" id="ProtNLM"/>
    </source>
</evidence>
<evidence type="ECO:0000256" key="2">
    <source>
        <dbReference type="ARBA" id="ARBA00022516"/>
    </source>
</evidence>
<keyword evidence="7 10" id="KW-0472">Membrane</keyword>
<keyword evidence="1" id="KW-1003">Cell membrane</keyword>
<sequence length="152" mass="15945">MIVNQAIAIIIGYLVGSIPTAYLVTRLVKGKDIRQLGGGNVGGLNVFREVGRWPALAVGIVDLGKGAAAVAIAYWLLGVPQLFVLLAGLAAVIGHNWMVWLKFSGGKGMGATMGALAVILPVYGYWQGMVIFLGVILIPFIITRNVALSTGI</sequence>
<dbReference type="PANTHER" id="PTHR30309">
    <property type="entry name" value="INNER MEMBRANE PROTEIN YGIH"/>
    <property type="match status" value="1"/>
</dbReference>
<evidence type="ECO:0000313" key="11">
    <source>
        <dbReference type="EMBL" id="GAH24685.1"/>
    </source>
</evidence>
<dbReference type="SMART" id="SM01207">
    <property type="entry name" value="G3P_acyltransf"/>
    <property type="match status" value="1"/>
</dbReference>
<proteinExistence type="predicted"/>
<feature type="transmembrane region" description="Helical" evidence="10">
    <location>
        <begin position="82"/>
        <end position="101"/>
    </location>
</feature>
<evidence type="ECO:0000256" key="5">
    <source>
        <dbReference type="ARBA" id="ARBA00022989"/>
    </source>
</evidence>
<reference evidence="11" key="1">
    <citation type="journal article" date="2014" name="Front. Microbiol.">
        <title>High frequency of phylogenetically diverse reductive dehalogenase-homologous genes in deep subseafloor sedimentary metagenomes.</title>
        <authorList>
            <person name="Kawai M."/>
            <person name="Futagami T."/>
            <person name="Toyoda A."/>
            <person name="Takaki Y."/>
            <person name="Nishi S."/>
            <person name="Hori S."/>
            <person name="Arai W."/>
            <person name="Tsubouchi T."/>
            <person name="Morono Y."/>
            <person name="Uchiyama I."/>
            <person name="Ito T."/>
            <person name="Fujiyama A."/>
            <person name="Inagaki F."/>
            <person name="Takami H."/>
        </authorList>
    </citation>
    <scope>NUCLEOTIDE SEQUENCE</scope>
    <source>
        <strain evidence="11">Expedition CK06-06</strain>
    </source>
</reference>
<name>X1EWJ0_9ZZZZ</name>
<evidence type="ECO:0000256" key="1">
    <source>
        <dbReference type="ARBA" id="ARBA00022475"/>
    </source>
</evidence>
<feature type="transmembrane region" description="Helical" evidence="10">
    <location>
        <begin position="113"/>
        <end position="142"/>
    </location>
</feature>
<dbReference type="GO" id="GO:0008654">
    <property type="term" value="P:phospholipid biosynthetic process"/>
    <property type="evidence" value="ECO:0007669"/>
    <property type="project" value="UniProtKB-KW"/>
</dbReference>
<keyword evidence="8" id="KW-0594">Phospholipid biosynthesis</keyword>
<dbReference type="InterPro" id="IPR003811">
    <property type="entry name" value="G3P_acylTferase_PlsY"/>
</dbReference>
<feature type="transmembrane region" description="Helical" evidence="10">
    <location>
        <begin position="6"/>
        <end position="25"/>
    </location>
</feature>
<feature type="transmembrane region" description="Helical" evidence="10">
    <location>
        <begin position="55"/>
        <end position="76"/>
    </location>
</feature>
<evidence type="ECO:0000256" key="10">
    <source>
        <dbReference type="SAM" id="Phobius"/>
    </source>
</evidence>
<protein>
    <recommendedName>
        <fullName evidence="12">Glycerol-3-phosphate acyltransferase</fullName>
    </recommendedName>
</protein>
<dbReference type="GO" id="GO:0043772">
    <property type="term" value="F:acyl-phosphate glycerol-3-phosphate acyltransferase activity"/>
    <property type="evidence" value="ECO:0007669"/>
    <property type="project" value="InterPro"/>
</dbReference>
<keyword evidence="4 10" id="KW-0812">Transmembrane</keyword>
<evidence type="ECO:0000256" key="3">
    <source>
        <dbReference type="ARBA" id="ARBA00022679"/>
    </source>
</evidence>
<evidence type="ECO:0000256" key="6">
    <source>
        <dbReference type="ARBA" id="ARBA00023098"/>
    </source>
</evidence>
<comment type="caution">
    <text evidence="11">The sequence shown here is derived from an EMBL/GenBank/DDBJ whole genome shotgun (WGS) entry which is preliminary data.</text>
</comment>
<organism evidence="11">
    <name type="scientific">marine sediment metagenome</name>
    <dbReference type="NCBI Taxonomy" id="412755"/>
    <lineage>
        <taxon>unclassified sequences</taxon>
        <taxon>metagenomes</taxon>
        <taxon>ecological metagenomes</taxon>
    </lineage>
</organism>
<keyword evidence="2" id="KW-0444">Lipid biosynthesis</keyword>
<dbReference type="AlphaFoldDB" id="X1EWJ0"/>
<evidence type="ECO:0000256" key="4">
    <source>
        <dbReference type="ARBA" id="ARBA00022692"/>
    </source>
</evidence>
<dbReference type="EMBL" id="BARU01003534">
    <property type="protein sequence ID" value="GAH24685.1"/>
    <property type="molecule type" value="Genomic_DNA"/>
</dbReference>
<dbReference type="GO" id="GO:0005886">
    <property type="term" value="C:plasma membrane"/>
    <property type="evidence" value="ECO:0007669"/>
    <property type="project" value="InterPro"/>
</dbReference>
<accession>X1EWJ0</accession>
<keyword evidence="9" id="KW-1208">Phospholipid metabolism</keyword>
<keyword evidence="5 10" id="KW-1133">Transmembrane helix</keyword>
<keyword evidence="6" id="KW-0443">Lipid metabolism</keyword>
<keyword evidence="3" id="KW-0808">Transferase</keyword>
<evidence type="ECO:0000256" key="7">
    <source>
        <dbReference type="ARBA" id="ARBA00023136"/>
    </source>
</evidence>
<dbReference type="Pfam" id="PF02660">
    <property type="entry name" value="G3P_acyltransf"/>
    <property type="match status" value="1"/>
</dbReference>
<evidence type="ECO:0000256" key="9">
    <source>
        <dbReference type="ARBA" id="ARBA00023264"/>
    </source>
</evidence>
<feature type="non-terminal residue" evidence="11">
    <location>
        <position position="152"/>
    </location>
</feature>
<dbReference type="PANTHER" id="PTHR30309:SF0">
    <property type="entry name" value="GLYCEROL-3-PHOSPHATE ACYLTRANSFERASE-RELATED"/>
    <property type="match status" value="1"/>
</dbReference>